<evidence type="ECO:0000313" key="1">
    <source>
        <dbReference type="EMBL" id="CAD7207215.1"/>
    </source>
</evidence>
<protein>
    <submittedName>
        <fullName evidence="1">Uncharacterized protein</fullName>
    </submittedName>
</protein>
<proteinExistence type="predicted"/>
<dbReference type="EMBL" id="OA595008">
    <property type="protein sequence ID" value="CAD7207215.1"/>
    <property type="molecule type" value="Genomic_DNA"/>
</dbReference>
<accession>A0A7R8ZJ14</accession>
<dbReference type="AlphaFoldDB" id="A0A7R8ZJ14"/>
<organism evidence="1">
    <name type="scientific">Timema douglasi</name>
    <name type="common">Walking stick</name>
    <dbReference type="NCBI Taxonomy" id="61478"/>
    <lineage>
        <taxon>Eukaryota</taxon>
        <taxon>Metazoa</taxon>
        <taxon>Ecdysozoa</taxon>
        <taxon>Arthropoda</taxon>
        <taxon>Hexapoda</taxon>
        <taxon>Insecta</taxon>
        <taxon>Pterygota</taxon>
        <taxon>Neoptera</taxon>
        <taxon>Polyneoptera</taxon>
        <taxon>Phasmatodea</taxon>
        <taxon>Timematodea</taxon>
        <taxon>Timematoidea</taxon>
        <taxon>Timematidae</taxon>
        <taxon>Timema</taxon>
    </lineage>
</organism>
<name>A0A7R8ZJ14_TIMDO</name>
<sequence length="36" mass="4363">MKIPRNCLQGRIRTTAMKIFWHTPLHFSLMATRRLH</sequence>
<reference evidence="1" key="1">
    <citation type="submission" date="2020-11" db="EMBL/GenBank/DDBJ databases">
        <authorList>
            <person name="Tran Van P."/>
        </authorList>
    </citation>
    <scope>NUCLEOTIDE SEQUENCE</scope>
</reference>
<gene>
    <name evidence="1" type="ORF">TDIB3V08_LOCUS13363</name>
</gene>